<protein>
    <submittedName>
        <fullName evidence="2">Uncharacterized protein</fullName>
    </submittedName>
</protein>
<dbReference type="EMBL" id="FLUN01000001">
    <property type="protein sequence ID" value="SBW07403.1"/>
    <property type="molecule type" value="Genomic_DNA"/>
</dbReference>
<gene>
    <name evidence="2" type="ORF">KL86CLO1_12297</name>
</gene>
<evidence type="ECO:0000256" key="1">
    <source>
        <dbReference type="SAM" id="MobiDB-lite"/>
    </source>
</evidence>
<sequence>MADLGSRGGAGHRGGAGVGEEVEHPDGPARTFDLARGKIPVGGLLGEKAGVLKIHGLDVEGQAPVPHRPALRGALDLPLAAPGGGAGVPGIGLLPPPVGALGLPDGLRVGTYQRVLPPALQLFPAAAVDELIILPLIGNPHIGFLRLIAYLVSIIPLYHFEAGASIATVDGAGRPKPGTLTGKFIFDTMEKNKERGEAP</sequence>
<accession>A0A212K6R2</accession>
<feature type="compositionally biased region" description="Gly residues" evidence="1">
    <location>
        <begin position="1"/>
        <end position="18"/>
    </location>
</feature>
<evidence type="ECO:0000313" key="2">
    <source>
        <dbReference type="EMBL" id="SBW07403.1"/>
    </source>
</evidence>
<proteinExistence type="predicted"/>
<reference evidence="2" key="1">
    <citation type="submission" date="2016-04" db="EMBL/GenBank/DDBJ databases">
        <authorList>
            <person name="Evans L.H."/>
            <person name="Alamgir A."/>
            <person name="Owens N."/>
            <person name="Weber N.D."/>
            <person name="Virtaneva K."/>
            <person name="Barbian K."/>
            <person name="Babar A."/>
            <person name="Rosenke K."/>
        </authorList>
    </citation>
    <scope>NUCLEOTIDE SEQUENCE</scope>
    <source>
        <strain evidence="2">86</strain>
    </source>
</reference>
<dbReference type="AlphaFoldDB" id="A0A212K6R2"/>
<name>A0A212K6R2_9FIRM</name>
<organism evidence="2">
    <name type="scientific">uncultured Eubacteriales bacterium</name>
    <dbReference type="NCBI Taxonomy" id="172733"/>
    <lineage>
        <taxon>Bacteria</taxon>
        <taxon>Bacillati</taxon>
        <taxon>Bacillota</taxon>
        <taxon>Clostridia</taxon>
        <taxon>Eubacteriales</taxon>
        <taxon>environmental samples</taxon>
    </lineage>
</organism>
<feature type="region of interest" description="Disordered" evidence="1">
    <location>
        <begin position="1"/>
        <end position="30"/>
    </location>
</feature>